<dbReference type="AlphaFoldDB" id="A0A2B7ZUD3"/>
<dbReference type="Pfam" id="PF06424">
    <property type="entry name" value="PRP1_N"/>
    <property type="match status" value="1"/>
</dbReference>
<comment type="subunit">
    <text evidence="2">Associated with the spliceosome.</text>
</comment>
<dbReference type="Proteomes" id="UP000226031">
    <property type="component" value="Unassembled WGS sequence"/>
</dbReference>
<keyword evidence="8" id="KW-0175">Coiled coil</keyword>
<keyword evidence="7" id="KW-0802">TPR repeat</keyword>
<gene>
    <name evidence="11" type="ORF">GX50_00629</name>
</gene>
<accession>A0A2B7ZUD3</accession>
<dbReference type="InterPro" id="IPR019734">
    <property type="entry name" value="TPR_rpt"/>
</dbReference>
<dbReference type="FunFam" id="1.25.40.10:FF:001164">
    <property type="entry name" value="mRNA splicing factor (Prp1/Zer1), putative (AFU_orthologue AFUA_2G06070)"/>
    <property type="match status" value="1"/>
</dbReference>
<dbReference type="InterPro" id="IPR045075">
    <property type="entry name" value="Syf1-like"/>
</dbReference>
<feature type="compositionally biased region" description="Acidic residues" evidence="9">
    <location>
        <begin position="82"/>
        <end position="95"/>
    </location>
</feature>
<evidence type="ECO:0000256" key="1">
    <source>
        <dbReference type="ARBA" id="ARBA00004123"/>
    </source>
</evidence>
<organism evidence="11 12">
    <name type="scientific">[Emmonsia] crescens</name>
    <dbReference type="NCBI Taxonomy" id="73230"/>
    <lineage>
        <taxon>Eukaryota</taxon>
        <taxon>Fungi</taxon>
        <taxon>Dikarya</taxon>
        <taxon>Ascomycota</taxon>
        <taxon>Pezizomycotina</taxon>
        <taxon>Eurotiomycetes</taxon>
        <taxon>Eurotiomycetidae</taxon>
        <taxon>Onygenales</taxon>
        <taxon>Ajellomycetaceae</taxon>
        <taxon>Emergomyces</taxon>
    </lineage>
</organism>
<comment type="subcellular location">
    <subcellularLocation>
        <location evidence="1">Nucleus</location>
    </subcellularLocation>
</comment>
<keyword evidence="3" id="KW-0507">mRNA processing</keyword>
<feature type="domain" description="PRP1 splicing factor N-terminal" evidence="10">
    <location>
        <begin position="12"/>
        <end position="180"/>
    </location>
</feature>
<sequence>MTGRKDFLSQPAPENYVAGLGRGATGFTTRSDLGPAREGPTPEQIQEALTKRALLLGAAPPTAYGATNRGEKGKGDRAEKAVEEEEDDRFQDPENEVGLFAYGQYDRDDDEADRIYQEVDEKMDRRRKLRREAREQQEREEYERNNPKIQQQFADLKRSLATVTDEDWANIPEVGDLTGKNRRAKQNLRSRFYAVPDSVIASARDSTEFNTTIAEDGTQTTVPRGETDGTITNFADIGAARDKVLQVRLDQAAQGSTGDAAAGNATNIDPKGYLTSLTKSELKAGEVEIGDIKRVRVLLESVTKTNPKYAPGWIAIARLEEIAGRIVAARSYIAKGCELCPKSEDAWLENIRLNDNHNAKIIAANAIKNNDSSTRLWIEAMRLESDPRAKKNVLRQAILHIPQSVAIWKEAVNLEEDPADARLLLAKATEMIPLSVELWLALARLETPENAQKVLNAARKAVPTSHEVWIAAARLQEQMGTANKVNVMKRAVQELARESAMLKREEWIAEAEKCEEEGAVLTCAAIIRETLGWGLDEDDDRKDIWMEDARGSIARGKYETARAIYAYALRVFVNKKSIWLAAADLERNYGTKESLWQLLEKAVEACPQSESLWMQLAKEKWQAGEIDNARRVLGRAFNQNPNNEDIWLAAVKLEADANQTEHARELLSTARREAGTDRVWIKSVAFERQLGNTEQALDLVNQGLQLYPKAAKLWMMKGQIYEEQNKYPQAREAYGTGTRACPKSVPLWLLASRLEEKAGVVVKARSILDRARLAVPKNAELWTETVRVERRANNTSQAKVLMAKALQEVPNSGLLWSESIWHLEPRTHRKPRSLEAIKKVDNDPILFVTVARIFWGERRLDKAMTWFEKAIVSNNDLGDVWAWYYKFLLQHGTDEKREDVISKCISSEPKHGEIWQSIAKDPANAHKSTEEILKLTAARLE</sequence>
<dbReference type="Pfam" id="PF14559">
    <property type="entry name" value="TPR_19"/>
    <property type="match status" value="1"/>
</dbReference>
<reference evidence="11 12" key="1">
    <citation type="submission" date="2017-10" db="EMBL/GenBank/DDBJ databases">
        <title>Comparative genomics in systemic dimorphic fungi from Ajellomycetaceae.</title>
        <authorList>
            <person name="Munoz J.F."/>
            <person name="Mcewen J.G."/>
            <person name="Clay O.K."/>
            <person name="Cuomo C.A."/>
        </authorList>
    </citation>
    <scope>NUCLEOTIDE SEQUENCE [LARGE SCALE GENOMIC DNA]</scope>
    <source>
        <strain evidence="11 12">UAMH4076</strain>
    </source>
</reference>
<keyword evidence="6" id="KW-0539">Nucleus</keyword>
<dbReference type="InterPro" id="IPR011990">
    <property type="entry name" value="TPR-like_helical_dom_sf"/>
</dbReference>
<evidence type="ECO:0000256" key="8">
    <source>
        <dbReference type="SAM" id="Coils"/>
    </source>
</evidence>
<evidence type="ECO:0000256" key="6">
    <source>
        <dbReference type="ARBA" id="ARBA00023242"/>
    </source>
</evidence>
<name>A0A2B7ZUD3_9EURO</name>
<dbReference type="GO" id="GO:0000244">
    <property type="term" value="P:spliceosomal tri-snRNP complex assembly"/>
    <property type="evidence" value="ECO:0007669"/>
    <property type="project" value="TreeGrafter"/>
</dbReference>
<dbReference type="PROSITE" id="PS50005">
    <property type="entry name" value="TPR"/>
    <property type="match status" value="1"/>
</dbReference>
<evidence type="ECO:0000313" key="11">
    <source>
        <dbReference type="EMBL" id="PGH36592.1"/>
    </source>
</evidence>
<dbReference type="GO" id="GO:0046540">
    <property type="term" value="C:U4/U6 x U5 tri-snRNP complex"/>
    <property type="evidence" value="ECO:0007669"/>
    <property type="project" value="TreeGrafter"/>
</dbReference>
<dbReference type="SMART" id="SM00028">
    <property type="entry name" value="TPR"/>
    <property type="match status" value="4"/>
</dbReference>
<dbReference type="InterPro" id="IPR010491">
    <property type="entry name" value="PRP1_N"/>
</dbReference>
<dbReference type="Gene3D" id="1.25.40.10">
    <property type="entry name" value="Tetratricopeptide repeat domain"/>
    <property type="match status" value="3"/>
</dbReference>
<dbReference type="InterPro" id="IPR003107">
    <property type="entry name" value="HAT"/>
</dbReference>
<feature type="region of interest" description="Disordered" evidence="9">
    <location>
        <begin position="1"/>
        <end position="44"/>
    </location>
</feature>
<dbReference type="GO" id="GO:0071013">
    <property type="term" value="C:catalytic step 2 spliceosome"/>
    <property type="evidence" value="ECO:0007669"/>
    <property type="project" value="TreeGrafter"/>
</dbReference>
<evidence type="ECO:0000256" key="3">
    <source>
        <dbReference type="ARBA" id="ARBA00022664"/>
    </source>
</evidence>
<feature type="coiled-coil region" evidence="8">
    <location>
        <begin position="485"/>
        <end position="517"/>
    </location>
</feature>
<evidence type="ECO:0000256" key="7">
    <source>
        <dbReference type="PROSITE-ProRule" id="PRU00339"/>
    </source>
</evidence>
<feature type="compositionally biased region" description="Basic and acidic residues" evidence="9">
    <location>
        <begin position="69"/>
        <end position="81"/>
    </location>
</feature>
<evidence type="ECO:0000313" key="12">
    <source>
        <dbReference type="Proteomes" id="UP000226031"/>
    </source>
</evidence>
<feature type="region of interest" description="Disordered" evidence="9">
    <location>
        <begin position="124"/>
        <end position="149"/>
    </location>
</feature>
<dbReference type="Pfam" id="PF13432">
    <property type="entry name" value="TPR_16"/>
    <property type="match status" value="1"/>
</dbReference>
<evidence type="ECO:0000256" key="2">
    <source>
        <dbReference type="ARBA" id="ARBA00011524"/>
    </source>
</evidence>
<keyword evidence="4" id="KW-0677">Repeat</keyword>
<feature type="repeat" description="TPR" evidence="7">
    <location>
        <begin position="711"/>
        <end position="744"/>
    </location>
</feature>
<dbReference type="SMART" id="SM00386">
    <property type="entry name" value="HAT"/>
    <property type="match status" value="11"/>
</dbReference>
<evidence type="ECO:0000256" key="5">
    <source>
        <dbReference type="ARBA" id="ARBA00023187"/>
    </source>
</evidence>
<dbReference type="STRING" id="73230.A0A2B7ZUD3"/>
<dbReference type="FunFam" id="1.25.40.10:FF:000649">
    <property type="entry name" value="mRNA splicing factor (Prp1/Zer1), putative"/>
    <property type="match status" value="1"/>
</dbReference>
<dbReference type="FunFam" id="1.25.40.10:FF:000256">
    <property type="entry name" value="Probable pre-mRNA splicing factor prp1"/>
    <property type="match status" value="1"/>
</dbReference>
<feature type="region of interest" description="Disordered" evidence="9">
    <location>
        <begin position="56"/>
        <end position="95"/>
    </location>
</feature>
<dbReference type="PANTHER" id="PTHR11246">
    <property type="entry name" value="PRE-MRNA SPLICING FACTOR"/>
    <property type="match status" value="1"/>
</dbReference>
<dbReference type="PANTHER" id="PTHR11246:SF1">
    <property type="entry name" value="PRE-MRNA-PROCESSING FACTOR 6"/>
    <property type="match status" value="1"/>
</dbReference>
<dbReference type="SUPFAM" id="SSF48452">
    <property type="entry name" value="TPR-like"/>
    <property type="match status" value="2"/>
</dbReference>
<keyword evidence="12" id="KW-1185">Reference proteome</keyword>
<comment type="caution">
    <text evidence="11">The sequence shown here is derived from an EMBL/GenBank/DDBJ whole genome shotgun (WGS) entry which is preliminary data.</text>
</comment>
<feature type="compositionally biased region" description="Basic and acidic residues" evidence="9">
    <location>
        <begin position="132"/>
        <end position="146"/>
    </location>
</feature>
<dbReference type="VEuPathDB" id="FungiDB:EMCG_05177"/>
<evidence type="ECO:0000256" key="9">
    <source>
        <dbReference type="SAM" id="MobiDB-lite"/>
    </source>
</evidence>
<protein>
    <submittedName>
        <fullName evidence="11">Pre-mRNA-processing factor 6</fullName>
    </submittedName>
</protein>
<evidence type="ECO:0000256" key="4">
    <source>
        <dbReference type="ARBA" id="ARBA00022737"/>
    </source>
</evidence>
<proteinExistence type="predicted"/>
<dbReference type="EMBL" id="PDND01000006">
    <property type="protein sequence ID" value="PGH36592.1"/>
    <property type="molecule type" value="Genomic_DNA"/>
</dbReference>
<keyword evidence="5" id="KW-0508">mRNA splicing</keyword>
<evidence type="ECO:0000259" key="10">
    <source>
        <dbReference type="Pfam" id="PF06424"/>
    </source>
</evidence>